<name>A0AAU2A3J8_9ACTN</name>
<sequence length="171" mass="18263">MTEKNTLPVDIETMRTSARTVLAPDAQAPSAPELDTLTLLLTGHLALVIPELERVAAGRGDDDDMPRVCARMAISESRRKLGITPGPGLSAQLAYARRLSRSLNALCDHYEDLHADCRQTEALPLPHSTGLLLQPRCGCSCHDHTEAASAQPSVSPHQGLGKSVDARPVAS</sequence>
<dbReference type="EMBL" id="CP108222">
    <property type="protein sequence ID" value="WTT18920.1"/>
    <property type="molecule type" value="Genomic_DNA"/>
</dbReference>
<organism evidence="2">
    <name type="scientific">Streptomyces sp. NBC_00093</name>
    <dbReference type="NCBI Taxonomy" id="2975649"/>
    <lineage>
        <taxon>Bacteria</taxon>
        <taxon>Bacillati</taxon>
        <taxon>Actinomycetota</taxon>
        <taxon>Actinomycetes</taxon>
        <taxon>Kitasatosporales</taxon>
        <taxon>Streptomycetaceae</taxon>
        <taxon>Streptomyces</taxon>
    </lineage>
</organism>
<evidence type="ECO:0000313" key="2">
    <source>
        <dbReference type="EMBL" id="WTT18920.1"/>
    </source>
</evidence>
<protein>
    <submittedName>
        <fullName evidence="2">DUF6415 family natural product biosynthesis protein</fullName>
    </submittedName>
</protein>
<gene>
    <name evidence="2" type="ORF">OHA22_26995</name>
</gene>
<proteinExistence type="predicted"/>
<dbReference type="InterPro" id="IPR046300">
    <property type="entry name" value="DUF6415"/>
</dbReference>
<dbReference type="Pfam" id="PF19979">
    <property type="entry name" value="DUF6415"/>
    <property type="match status" value="1"/>
</dbReference>
<feature type="region of interest" description="Disordered" evidence="1">
    <location>
        <begin position="149"/>
        <end position="171"/>
    </location>
</feature>
<reference evidence="2" key="1">
    <citation type="submission" date="2022-10" db="EMBL/GenBank/DDBJ databases">
        <title>The complete genomes of actinobacterial strains from the NBC collection.</title>
        <authorList>
            <person name="Joergensen T.S."/>
            <person name="Alvarez Arevalo M."/>
            <person name="Sterndorff E.B."/>
            <person name="Faurdal D."/>
            <person name="Vuksanovic O."/>
            <person name="Mourched A.-S."/>
            <person name="Charusanti P."/>
            <person name="Shaw S."/>
            <person name="Blin K."/>
            <person name="Weber T."/>
        </authorList>
    </citation>
    <scope>NUCLEOTIDE SEQUENCE</scope>
    <source>
        <strain evidence="2">NBC_00093</strain>
    </source>
</reference>
<accession>A0AAU2A3J8</accession>
<evidence type="ECO:0000256" key="1">
    <source>
        <dbReference type="SAM" id="MobiDB-lite"/>
    </source>
</evidence>
<dbReference type="AlphaFoldDB" id="A0AAU2A3J8"/>